<evidence type="ECO:0000313" key="9">
    <source>
        <dbReference type="EMBL" id="CUN20932.1"/>
    </source>
</evidence>
<dbReference type="Proteomes" id="UP000095453">
    <property type="component" value="Unassembled WGS sequence"/>
</dbReference>
<evidence type="ECO:0000256" key="6">
    <source>
        <dbReference type="ARBA" id="ARBA00023136"/>
    </source>
</evidence>
<dbReference type="SUPFAM" id="SSF103481">
    <property type="entry name" value="Multidrug resistance efflux transporter EmrE"/>
    <property type="match status" value="2"/>
</dbReference>
<evidence type="ECO:0000256" key="1">
    <source>
        <dbReference type="ARBA" id="ARBA00004651"/>
    </source>
</evidence>
<keyword evidence="4 7" id="KW-0812">Transmembrane</keyword>
<name>A0A173V0Q9_9FIRM</name>
<evidence type="ECO:0000256" key="4">
    <source>
        <dbReference type="ARBA" id="ARBA00022692"/>
    </source>
</evidence>
<feature type="domain" description="EamA" evidence="8">
    <location>
        <begin position="168"/>
        <end position="301"/>
    </location>
</feature>
<dbReference type="GO" id="GO:0005886">
    <property type="term" value="C:plasma membrane"/>
    <property type="evidence" value="ECO:0007669"/>
    <property type="project" value="UniProtKB-SubCell"/>
</dbReference>
<dbReference type="PANTHER" id="PTHR42920:SF5">
    <property type="entry name" value="EAMA DOMAIN-CONTAINING PROTEIN"/>
    <property type="match status" value="1"/>
</dbReference>
<feature type="transmembrane region" description="Helical" evidence="7">
    <location>
        <begin position="117"/>
        <end position="136"/>
    </location>
</feature>
<accession>A0A173V0Q9</accession>
<dbReference type="RefSeq" id="WP_055170278.1">
    <property type="nucleotide sequence ID" value="NZ_CYXX01000020.1"/>
</dbReference>
<feature type="transmembrane region" description="Helical" evidence="7">
    <location>
        <begin position="259"/>
        <end position="279"/>
    </location>
</feature>
<reference evidence="9 10" key="1">
    <citation type="submission" date="2015-09" db="EMBL/GenBank/DDBJ databases">
        <authorList>
            <consortium name="Pathogen Informatics"/>
        </authorList>
    </citation>
    <scope>NUCLEOTIDE SEQUENCE [LARGE SCALE GENOMIC DNA]</scope>
    <source>
        <strain evidence="9 10">2789STDY5608887</strain>
    </source>
</reference>
<evidence type="ECO:0000256" key="5">
    <source>
        <dbReference type="ARBA" id="ARBA00022989"/>
    </source>
</evidence>
<evidence type="ECO:0000256" key="7">
    <source>
        <dbReference type="SAM" id="Phobius"/>
    </source>
</evidence>
<protein>
    <submittedName>
        <fullName evidence="9">Uncharacterized inner membrane transporter yiJE</fullName>
    </submittedName>
</protein>
<comment type="similarity">
    <text evidence="2">Belongs to the EamA transporter family.</text>
</comment>
<dbReference type="InterPro" id="IPR037185">
    <property type="entry name" value="EmrE-like"/>
</dbReference>
<dbReference type="Pfam" id="PF00892">
    <property type="entry name" value="EamA"/>
    <property type="match status" value="2"/>
</dbReference>
<sequence>MNKFILRQSLLLLLTATIWGVAFVAQSVSMDYVGPFTFNAVRCLIGGVVLLPCIAILNKFNRKNGVECMEDETGKEVKSSPQSQKTLVIGGIACGVLLCVASNLQQFGIMYTSVGKAGFITAMYIVIVPVLGIFLRKKVGAKIWCGVGIAVVGLYLLCMTESGFSIQKGDLLLMLCALVFSMHILVIDYFSPKVDGVKMSCIQFFTCGILSGVGMFLTEHPQMSDILAAWMPILYAGVMSCGVAYTLQIVGQKGMNPTVASLILSMESVISVIAGWLILHQTLSTKELMGCVLMFAAIILVQLPDRAKK</sequence>
<comment type="subcellular location">
    <subcellularLocation>
        <location evidence="1">Cell membrane</location>
        <topology evidence="1">Multi-pass membrane protein</topology>
    </subcellularLocation>
</comment>
<evidence type="ECO:0000256" key="3">
    <source>
        <dbReference type="ARBA" id="ARBA00022475"/>
    </source>
</evidence>
<dbReference type="InterPro" id="IPR051258">
    <property type="entry name" value="Diverse_Substrate_Transporter"/>
</dbReference>
<dbReference type="PANTHER" id="PTHR42920">
    <property type="entry name" value="OS03G0707200 PROTEIN-RELATED"/>
    <property type="match status" value="1"/>
</dbReference>
<feature type="transmembrane region" description="Helical" evidence="7">
    <location>
        <begin position="171"/>
        <end position="190"/>
    </location>
</feature>
<dbReference type="Gene3D" id="1.10.3730.20">
    <property type="match status" value="1"/>
</dbReference>
<keyword evidence="5 7" id="KW-1133">Transmembrane helix</keyword>
<organism evidence="9 10">
    <name type="scientific">Roseburia inulinivorans</name>
    <dbReference type="NCBI Taxonomy" id="360807"/>
    <lineage>
        <taxon>Bacteria</taxon>
        <taxon>Bacillati</taxon>
        <taxon>Bacillota</taxon>
        <taxon>Clostridia</taxon>
        <taxon>Lachnospirales</taxon>
        <taxon>Lachnospiraceae</taxon>
        <taxon>Roseburia</taxon>
    </lineage>
</organism>
<evidence type="ECO:0000313" key="10">
    <source>
        <dbReference type="Proteomes" id="UP000095453"/>
    </source>
</evidence>
<gene>
    <name evidence="9" type="primary">yijE</name>
    <name evidence="9" type="ORF">ERS852444_02435</name>
</gene>
<dbReference type="InterPro" id="IPR000620">
    <property type="entry name" value="EamA_dom"/>
</dbReference>
<keyword evidence="3" id="KW-1003">Cell membrane</keyword>
<feature type="transmembrane region" description="Helical" evidence="7">
    <location>
        <begin position="197"/>
        <end position="217"/>
    </location>
</feature>
<keyword evidence="6 7" id="KW-0472">Membrane</keyword>
<feature type="transmembrane region" description="Helical" evidence="7">
    <location>
        <begin position="229"/>
        <end position="247"/>
    </location>
</feature>
<dbReference type="EMBL" id="CYXX01000020">
    <property type="protein sequence ID" value="CUN20932.1"/>
    <property type="molecule type" value="Genomic_DNA"/>
</dbReference>
<dbReference type="AlphaFoldDB" id="A0A173V0Q9"/>
<feature type="transmembrane region" description="Helical" evidence="7">
    <location>
        <begin position="143"/>
        <end position="165"/>
    </location>
</feature>
<proteinExistence type="inferred from homology"/>
<evidence type="ECO:0000259" key="8">
    <source>
        <dbReference type="Pfam" id="PF00892"/>
    </source>
</evidence>
<feature type="domain" description="EamA" evidence="8">
    <location>
        <begin position="10"/>
        <end position="157"/>
    </location>
</feature>
<feature type="transmembrane region" description="Helical" evidence="7">
    <location>
        <begin position="39"/>
        <end position="57"/>
    </location>
</feature>
<evidence type="ECO:0000256" key="2">
    <source>
        <dbReference type="ARBA" id="ARBA00007362"/>
    </source>
</evidence>
<feature type="transmembrane region" description="Helical" evidence="7">
    <location>
        <begin position="87"/>
        <end position="105"/>
    </location>
</feature>